<dbReference type="PANTHER" id="PTHR14085:SF3">
    <property type="entry name" value="WD REPEAT-CONTAINING PROTEIN 46"/>
    <property type="match status" value="1"/>
</dbReference>
<feature type="region of interest" description="Disordered" evidence="6">
    <location>
        <begin position="641"/>
        <end position="667"/>
    </location>
</feature>
<dbReference type="InterPro" id="IPR036322">
    <property type="entry name" value="WD40_repeat_dom_sf"/>
</dbReference>
<protein>
    <recommendedName>
        <fullName evidence="7">BING4 C-terminal domain-containing protein</fullName>
    </recommendedName>
</protein>
<dbReference type="InterPro" id="IPR012952">
    <property type="entry name" value="BING4_C_dom"/>
</dbReference>
<evidence type="ECO:0000256" key="5">
    <source>
        <dbReference type="PROSITE-ProRule" id="PRU00221"/>
    </source>
</evidence>
<dbReference type="GO" id="GO:0030686">
    <property type="term" value="C:90S preribosome"/>
    <property type="evidence" value="ECO:0007669"/>
    <property type="project" value="TreeGrafter"/>
</dbReference>
<dbReference type="InterPro" id="IPR015943">
    <property type="entry name" value="WD40/YVTN_repeat-like_dom_sf"/>
</dbReference>
<evidence type="ECO:0000256" key="4">
    <source>
        <dbReference type="ARBA" id="ARBA00023242"/>
    </source>
</evidence>
<dbReference type="Pfam" id="PF08149">
    <property type="entry name" value="BING4CT"/>
    <property type="match status" value="1"/>
</dbReference>
<dbReference type="InterPro" id="IPR040315">
    <property type="entry name" value="WDR46/Utp7"/>
</dbReference>
<dbReference type="EMBL" id="OE842508">
    <property type="protein sequence ID" value="CAD7600312.1"/>
    <property type="molecule type" value="Genomic_DNA"/>
</dbReference>
<evidence type="ECO:0000313" key="8">
    <source>
        <dbReference type="EMBL" id="CAD7600312.1"/>
    </source>
</evidence>
<keyword evidence="2 5" id="KW-0853">WD repeat</keyword>
<evidence type="ECO:0000256" key="3">
    <source>
        <dbReference type="ARBA" id="ARBA00022737"/>
    </source>
</evidence>
<dbReference type="InterPro" id="IPR001680">
    <property type="entry name" value="WD40_rpt"/>
</dbReference>
<sequence length="667" mass="75778">MKSGKPTLSTPEQDLNLDLPVNGSPVACESGALDHAATEAAKLLITSSVLEQLTTMDRYFQTDDEIIKPFKNQTAKKFKTEKQPKHANKEINRKRNKIFPKNKKMSFEAKGEDTKVMDNKQQKSKKRKFRGSVIVANMKQPRNAAEGTGRRARVPVPQERLDYHSRGEKLDMKGVRNSFQKKRLKKREKDIDFSTEQAARTELLQQEDTGYLEADEGEVTTQFTQKQIAASVDITSASKHFNLDLREFGPYRMNYSRNGRYLLLGGKRGHVAALDWITKKLYCEINVMEEVFDVRQKEWVYIYDNQGIELHCLKKLNRILRMEFLPYHFLLATAVSINVALRLTLSRWLSVGLWLQSDAGYLSWLDISIGEIVSNYNTKMGRLNVMTQNPYNAVLCLGHSKGIVTMWTPNMRELVCKGHSPCIVTMWTPNMREPVAKMLCHPQPVQAVAVDSVGTYMATASSGSRLKIWDVRMLSGPLQDYKLRGAPSSLSFSQRGMLAVGAGNMVEVYRDCCKQATERPYLRHNMARPVGNLQFCAFEDVLGVATGTGFTSLLIPGCAEPNFDALENNPYQTKSQRRESEVKALLEKFLKPAKIDYEPRNKGKQKKGTAKVVKTKKILHEHSRREFVKTMKNVRNKLVESVEETPTNNKPVGVLDRFKPKKTVKQS</sequence>
<keyword evidence="3" id="KW-0677">Repeat</keyword>
<dbReference type="AlphaFoldDB" id="A0A7R9PP13"/>
<dbReference type="SUPFAM" id="SSF50978">
    <property type="entry name" value="WD40 repeat-like"/>
    <property type="match status" value="1"/>
</dbReference>
<keyword evidence="4" id="KW-0539">Nucleus</keyword>
<feature type="repeat" description="WD" evidence="5">
    <location>
        <begin position="438"/>
        <end position="472"/>
    </location>
</feature>
<gene>
    <name evidence="8" type="ORF">TGEB3V08_LOCUS7602</name>
</gene>
<dbReference type="GO" id="GO:0032040">
    <property type="term" value="C:small-subunit processome"/>
    <property type="evidence" value="ECO:0007669"/>
    <property type="project" value="TreeGrafter"/>
</dbReference>
<evidence type="ECO:0000256" key="2">
    <source>
        <dbReference type="ARBA" id="ARBA00022574"/>
    </source>
</evidence>
<proteinExistence type="predicted"/>
<dbReference type="SMART" id="SM00320">
    <property type="entry name" value="WD40"/>
    <property type="match status" value="2"/>
</dbReference>
<reference evidence="8" key="1">
    <citation type="submission" date="2020-11" db="EMBL/GenBank/DDBJ databases">
        <authorList>
            <person name="Tran Van P."/>
        </authorList>
    </citation>
    <scope>NUCLEOTIDE SEQUENCE</scope>
</reference>
<dbReference type="Gene3D" id="2.130.10.10">
    <property type="entry name" value="YVTN repeat-like/Quinoprotein amine dehydrogenase"/>
    <property type="match status" value="1"/>
</dbReference>
<evidence type="ECO:0000256" key="6">
    <source>
        <dbReference type="SAM" id="MobiDB-lite"/>
    </source>
</evidence>
<accession>A0A7R9PP13</accession>
<evidence type="ECO:0000256" key="1">
    <source>
        <dbReference type="ARBA" id="ARBA00004604"/>
    </source>
</evidence>
<dbReference type="PROSITE" id="PS50082">
    <property type="entry name" value="WD_REPEATS_2"/>
    <property type="match status" value="1"/>
</dbReference>
<comment type="subcellular location">
    <subcellularLocation>
        <location evidence="1">Nucleus</location>
        <location evidence="1">Nucleolus</location>
    </subcellularLocation>
</comment>
<dbReference type="SMART" id="SM01033">
    <property type="entry name" value="BING4CT"/>
    <property type="match status" value="1"/>
</dbReference>
<dbReference type="PANTHER" id="PTHR14085">
    <property type="entry name" value="WD-REPEAT PROTEIN BING4"/>
    <property type="match status" value="1"/>
</dbReference>
<organism evidence="8">
    <name type="scientific">Timema genevievae</name>
    <name type="common">Walking stick</name>
    <dbReference type="NCBI Taxonomy" id="629358"/>
    <lineage>
        <taxon>Eukaryota</taxon>
        <taxon>Metazoa</taxon>
        <taxon>Ecdysozoa</taxon>
        <taxon>Arthropoda</taxon>
        <taxon>Hexapoda</taxon>
        <taxon>Insecta</taxon>
        <taxon>Pterygota</taxon>
        <taxon>Neoptera</taxon>
        <taxon>Polyneoptera</taxon>
        <taxon>Phasmatodea</taxon>
        <taxon>Timematodea</taxon>
        <taxon>Timematoidea</taxon>
        <taxon>Timematidae</taxon>
        <taxon>Timema</taxon>
    </lineage>
</organism>
<name>A0A7R9PP13_TIMGE</name>
<evidence type="ECO:0000259" key="7">
    <source>
        <dbReference type="SMART" id="SM01033"/>
    </source>
</evidence>
<feature type="domain" description="BING4 C-terminal" evidence="7">
    <location>
        <begin position="520"/>
        <end position="599"/>
    </location>
</feature>
<dbReference type="GO" id="GO:0000462">
    <property type="term" value="P:maturation of SSU-rRNA from tricistronic rRNA transcript (SSU-rRNA, 5.8S rRNA, LSU-rRNA)"/>
    <property type="evidence" value="ECO:0007669"/>
    <property type="project" value="TreeGrafter"/>
</dbReference>